<dbReference type="GeneID" id="83727544"/>
<dbReference type="EMBL" id="JANTYZ010000002">
    <property type="protein sequence ID" value="MCS3864686.1"/>
    <property type="molecule type" value="Genomic_DNA"/>
</dbReference>
<dbReference type="Pfam" id="PF05534">
    <property type="entry name" value="HicB"/>
    <property type="match status" value="1"/>
</dbReference>
<dbReference type="Proteomes" id="UP001155034">
    <property type="component" value="Unassembled WGS sequence"/>
</dbReference>
<reference evidence="1" key="1">
    <citation type="submission" date="2022-08" db="EMBL/GenBank/DDBJ databases">
        <title>Genomic Encyclopedia of Type Strains, Phase V (KMG-V): Genome sequencing to study the core and pangenomes of soil and plant-associated prokaryotes.</title>
        <authorList>
            <person name="Whitman W."/>
        </authorList>
    </citation>
    <scope>NUCLEOTIDE SEQUENCE</scope>
    <source>
        <strain evidence="1">SP2016B</strain>
    </source>
</reference>
<evidence type="ECO:0008006" key="3">
    <source>
        <dbReference type="Google" id="ProtNLM"/>
    </source>
</evidence>
<name>A0A9X2RBJ8_9BACT</name>
<gene>
    <name evidence="1" type="ORF">GGP82_001232</name>
</gene>
<dbReference type="SUPFAM" id="SSF47598">
    <property type="entry name" value="Ribbon-helix-helix"/>
    <property type="match status" value="1"/>
</dbReference>
<organism evidence="1 2">
    <name type="scientific">Salinibacter ruber</name>
    <dbReference type="NCBI Taxonomy" id="146919"/>
    <lineage>
        <taxon>Bacteria</taxon>
        <taxon>Pseudomonadati</taxon>
        <taxon>Rhodothermota</taxon>
        <taxon>Rhodothermia</taxon>
        <taxon>Rhodothermales</taxon>
        <taxon>Salinibacteraceae</taxon>
        <taxon>Salinibacter</taxon>
    </lineage>
</organism>
<evidence type="ECO:0000313" key="2">
    <source>
        <dbReference type="Proteomes" id="UP001155034"/>
    </source>
</evidence>
<sequence>MSKAMSVRLPKYLHREIKKPAEEEGISMNQFIATAAAEKVSSLKTVEYLDERAERGSRDKFDRVLSKVSDVEPEEHDKL</sequence>
<protein>
    <recommendedName>
        <fullName evidence="3">Toxin-antitoxin system HicB family antitoxin</fullName>
    </recommendedName>
</protein>
<dbReference type="RefSeq" id="WP_013061207.1">
    <property type="nucleotide sequence ID" value="NZ_CALTSG010000031.1"/>
</dbReference>
<dbReference type="InterPro" id="IPR008651">
    <property type="entry name" value="Uncharacterised_HicB"/>
</dbReference>
<accession>A0A9X2RBJ8</accession>
<dbReference type="InterPro" id="IPR013321">
    <property type="entry name" value="Arc_rbn_hlx_hlx"/>
</dbReference>
<dbReference type="AlphaFoldDB" id="A0A9X2RBJ8"/>
<dbReference type="Gene3D" id="1.10.1220.10">
    <property type="entry name" value="Met repressor-like"/>
    <property type="match status" value="1"/>
</dbReference>
<dbReference type="InterPro" id="IPR010985">
    <property type="entry name" value="Ribbon_hlx_hlx"/>
</dbReference>
<proteinExistence type="predicted"/>
<dbReference type="GO" id="GO:0006355">
    <property type="term" value="P:regulation of DNA-templated transcription"/>
    <property type="evidence" value="ECO:0007669"/>
    <property type="project" value="InterPro"/>
</dbReference>
<evidence type="ECO:0000313" key="1">
    <source>
        <dbReference type="EMBL" id="MCS3864686.1"/>
    </source>
</evidence>
<comment type="caution">
    <text evidence="1">The sequence shown here is derived from an EMBL/GenBank/DDBJ whole genome shotgun (WGS) entry which is preliminary data.</text>
</comment>